<sequence>MNKFFVLGFIALALASTSDVSIDVYFPKSDSGNTEIYAEVYGEDVQVTVDNEDYSGSSYVYEYTTVTVNTEDGSATEDEITVSATTYEDSSYVYESVYAYSPEGDYVSTSVSASGGDGYVSESVSYSDSTGTSADESAYYYEYSSGNETYTYTYAGAAYEDAATNYTSSSYSSVTYEVTNGNETASISYTEVENDGIIYNETDYAYWTGDENTGTGSSASEFDWWVNAQGAFGSFASAGLLEMALVLGGVAVLCILAYRKYTQVKVQRYEYTVRPVEDATGYIRI</sequence>
<reference evidence="3 4" key="1">
    <citation type="submission" date="2016-11" db="EMBL/GenBank/DDBJ databases">
        <title>The macronuclear genome of Stentor coeruleus: a giant cell with tiny introns.</title>
        <authorList>
            <person name="Slabodnick M."/>
            <person name="Ruby J.G."/>
            <person name="Reiff S.B."/>
            <person name="Swart E.C."/>
            <person name="Gosai S."/>
            <person name="Prabakaran S."/>
            <person name="Witkowska E."/>
            <person name="Larue G.E."/>
            <person name="Fisher S."/>
            <person name="Freeman R.M."/>
            <person name="Gunawardena J."/>
            <person name="Chu W."/>
            <person name="Stover N.A."/>
            <person name="Gregory B.D."/>
            <person name="Nowacki M."/>
            <person name="Derisi J."/>
            <person name="Roy S.W."/>
            <person name="Marshall W.F."/>
            <person name="Sood P."/>
        </authorList>
    </citation>
    <scope>NUCLEOTIDE SEQUENCE [LARGE SCALE GENOMIC DNA]</scope>
    <source>
        <strain evidence="3">WM001</strain>
    </source>
</reference>
<proteinExistence type="predicted"/>
<feature type="signal peptide" evidence="2">
    <location>
        <begin position="1"/>
        <end position="15"/>
    </location>
</feature>
<protein>
    <submittedName>
        <fullName evidence="3">Uncharacterized protein</fullName>
    </submittedName>
</protein>
<evidence type="ECO:0000313" key="4">
    <source>
        <dbReference type="Proteomes" id="UP000187209"/>
    </source>
</evidence>
<keyword evidence="1" id="KW-1133">Transmembrane helix</keyword>
<keyword evidence="4" id="KW-1185">Reference proteome</keyword>
<evidence type="ECO:0000256" key="1">
    <source>
        <dbReference type="SAM" id="Phobius"/>
    </source>
</evidence>
<keyword evidence="1" id="KW-0472">Membrane</keyword>
<dbReference type="EMBL" id="MPUH01000512">
    <property type="protein sequence ID" value="OMJ78640.1"/>
    <property type="molecule type" value="Genomic_DNA"/>
</dbReference>
<organism evidence="3 4">
    <name type="scientific">Stentor coeruleus</name>
    <dbReference type="NCBI Taxonomy" id="5963"/>
    <lineage>
        <taxon>Eukaryota</taxon>
        <taxon>Sar</taxon>
        <taxon>Alveolata</taxon>
        <taxon>Ciliophora</taxon>
        <taxon>Postciliodesmatophora</taxon>
        <taxon>Heterotrichea</taxon>
        <taxon>Heterotrichida</taxon>
        <taxon>Stentoridae</taxon>
        <taxon>Stentor</taxon>
    </lineage>
</organism>
<evidence type="ECO:0000313" key="3">
    <source>
        <dbReference type="EMBL" id="OMJ78640.1"/>
    </source>
</evidence>
<evidence type="ECO:0000256" key="2">
    <source>
        <dbReference type="SAM" id="SignalP"/>
    </source>
</evidence>
<keyword evidence="2" id="KW-0732">Signal</keyword>
<dbReference type="Proteomes" id="UP000187209">
    <property type="component" value="Unassembled WGS sequence"/>
</dbReference>
<feature type="chain" id="PRO_5013317538" evidence="2">
    <location>
        <begin position="16"/>
        <end position="285"/>
    </location>
</feature>
<accession>A0A1R2BPK9</accession>
<comment type="caution">
    <text evidence="3">The sequence shown here is derived from an EMBL/GenBank/DDBJ whole genome shotgun (WGS) entry which is preliminary data.</text>
</comment>
<keyword evidence="1" id="KW-0812">Transmembrane</keyword>
<name>A0A1R2BPK9_9CILI</name>
<dbReference type="AlphaFoldDB" id="A0A1R2BPK9"/>
<feature type="transmembrane region" description="Helical" evidence="1">
    <location>
        <begin position="235"/>
        <end position="258"/>
    </location>
</feature>
<gene>
    <name evidence="3" type="ORF">SteCoe_21517</name>
</gene>